<feature type="domain" description="N-acetyltransferase" evidence="3">
    <location>
        <begin position="45"/>
        <end position="216"/>
    </location>
</feature>
<protein>
    <recommendedName>
        <fullName evidence="3">N-acetyltransferase domain-containing protein</fullName>
    </recommendedName>
</protein>
<evidence type="ECO:0000256" key="1">
    <source>
        <dbReference type="ARBA" id="ARBA00022679"/>
    </source>
</evidence>
<dbReference type="OrthoDB" id="9975416at2759"/>
<dbReference type="InterPro" id="IPR016181">
    <property type="entry name" value="Acyl_CoA_acyltransferase"/>
</dbReference>
<dbReference type="STRING" id="1182541.W9ZG32"/>
<dbReference type="Proteomes" id="UP000019484">
    <property type="component" value="Unassembled WGS sequence"/>
</dbReference>
<evidence type="ECO:0000256" key="2">
    <source>
        <dbReference type="ARBA" id="ARBA00023315"/>
    </source>
</evidence>
<dbReference type="Gene3D" id="3.40.630.30">
    <property type="match status" value="1"/>
</dbReference>
<sequence>MFAQPAASVVLPLPGYSFNAHISSPAAVQLRPKTERTQTPTPPSFSIRAATVQDAPAIAELGATVFSTTFGFSIPTPDLNTYLDEAYSASAIEKGILAPSTHIIVACANTDNRVIGFAQLTEGTSEPCIADLERVVELQRLYIYADFQGAGVGRTLTREVEKMARDRRYRIMWLGVWEGNFKAQRVYEAMGYSRVGEREFKMGRCIQTGWIMCKDL</sequence>
<name>W9ZG32_9EURO</name>
<dbReference type="eggNOG" id="ENOG502S9A6">
    <property type="taxonomic scope" value="Eukaryota"/>
</dbReference>
<comment type="caution">
    <text evidence="4">The sequence shown here is derived from an EMBL/GenBank/DDBJ whole genome shotgun (WGS) entry which is preliminary data.</text>
</comment>
<dbReference type="GeneID" id="19156747"/>
<dbReference type="PANTHER" id="PTHR43877">
    <property type="entry name" value="AMINOALKYLPHOSPHONATE N-ACETYLTRANSFERASE-RELATED-RELATED"/>
    <property type="match status" value="1"/>
</dbReference>
<accession>W9ZG32</accession>
<dbReference type="AlphaFoldDB" id="W9ZG32"/>
<keyword evidence="2" id="KW-0012">Acyltransferase</keyword>
<dbReference type="RefSeq" id="XP_007720948.1">
    <property type="nucleotide sequence ID" value="XM_007722758.1"/>
</dbReference>
<proteinExistence type="predicted"/>
<dbReference type="InterPro" id="IPR050832">
    <property type="entry name" value="Bact_Acetyltransf"/>
</dbReference>
<dbReference type="EMBL" id="AMWN01000002">
    <property type="protein sequence ID" value="EXJ93454.1"/>
    <property type="molecule type" value="Genomic_DNA"/>
</dbReference>
<evidence type="ECO:0000259" key="3">
    <source>
        <dbReference type="PROSITE" id="PS51186"/>
    </source>
</evidence>
<dbReference type="InterPro" id="IPR000182">
    <property type="entry name" value="GNAT_dom"/>
</dbReference>
<reference evidence="4 5" key="1">
    <citation type="submission" date="2013-03" db="EMBL/GenBank/DDBJ databases">
        <title>The Genome Sequence of Capronia coronata CBS 617.96.</title>
        <authorList>
            <consortium name="The Broad Institute Genomics Platform"/>
            <person name="Cuomo C."/>
            <person name="de Hoog S."/>
            <person name="Gorbushina A."/>
            <person name="Walker B."/>
            <person name="Young S.K."/>
            <person name="Zeng Q."/>
            <person name="Gargeya S."/>
            <person name="Fitzgerald M."/>
            <person name="Haas B."/>
            <person name="Abouelleil A."/>
            <person name="Allen A.W."/>
            <person name="Alvarado L."/>
            <person name="Arachchi H.M."/>
            <person name="Berlin A.M."/>
            <person name="Chapman S.B."/>
            <person name="Gainer-Dewar J."/>
            <person name="Goldberg J."/>
            <person name="Griggs A."/>
            <person name="Gujja S."/>
            <person name="Hansen M."/>
            <person name="Howarth C."/>
            <person name="Imamovic A."/>
            <person name="Ireland A."/>
            <person name="Larimer J."/>
            <person name="McCowan C."/>
            <person name="Murphy C."/>
            <person name="Pearson M."/>
            <person name="Poon T.W."/>
            <person name="Priest M."/>
            <person name="Roberts A."/>
            <person name="Saif S."/>
            <person name="Shea T."/>
            <person name="Sisk P."/>
            <person name="Sykes S."/>
            <person name="Wortman J."/>
            <person name="Nusbaum C."/>
            <person name="Birren B."/>
        </authorList>
    </citation>
    <scope>NUCLEOTIDE SEQUENCE [LARGE SCALE GENOMIC DNA]</scope>
    <source>
        <strain evidence="4 5">CBS 617.96</strain>
    </source>
</reference>
<dbReference type="Pfam" id="PF00583">
    <property type="entry name" value="Acetyltransf_1"/>
    <property type="match status" value="1"/>
</dbReference>
<dbReference type="GO" id="GO:0016747">
    <property type="term" value="F:acyltransferase activity, transferring groups other than amino-acyl groups"/>
    <property type="evidence" value="ECO:0007669"/>
    <property type="project" value="InterPro"/>
</dbReference>
<evidence type="ECO:0000313" key="5">
    <source>
        <dbReference type="Proteomes" id="UP000019484"/>
    </source>
</evidence>
<keyword evidence="1" id="KW-0808">Transferase</keyword>
<dbReference type="SUPFAM" id="SSF55729">
    <property type="entry name" value="Acyl-CoA N-acyltransferases (Nat)"/>
    <property type="match status" value="1"/>
</dbReference>
<evidence type="ECO:0000313" key="4">
    <source>
        <dbReference type="EMBL" id="EXJ93454.1"/>
    </source>
</evidence>
<gene>
    <name evidence="4" type="ORF">A1O1_01846</name>
</gene>
<dbReference type="PROSITE" id="PS51186">
    <property type="entry name" value="GNAT"/>
    <property type="match status" value="1"/>
</dbReference>
<dbReference type="CDD" id="cd04301">
    <property type="entry name" value="NAT_SF"/>
    <property type="match status" value="1"/>
</dbReference>
<keyword evidence="5" id="KW-1185">Reference proteome</keyword>
<organism evidence="4 5">
    <name type="scientific">Capronia coronata CBS 617.96</name>
    <dbReference type="NCBI Taxonomy" id="1182541"/>
    <lineage>
        <taxon>Eukaryota</taxon>
        <taxon>Fungi</taxon>
        <taxon>Dikarya</taxon>
        <taxon>Ascomycota</taxon>
        <taxon>Pezizomycotina</taxon>
        <taxon>Eurotiomycetes</taxon>
        <taxon>Chaetothyriomycetidae</taxon>
        <taxon>Chaetothyriales</taxon>
        <taxon>Herpotrichiellaceae</taxon>
        <taxon>Capronia</taxon>
    </lineage>
</organism>
<dbReference type="HOGENOM" id="CLU_013985_18_0_1"/>